<keyword evidence="1" id="KW-0805">Transcription regulation</keyword>
<dbReference type="GeneID" id="39848905"/>
<feature type="domain" description="HVO-0513-like N-terminal" evidence="4">
    <location>
        <begin position="18"/>
        <end position="150"/>
    </location>
</feature>
<evidence type="ECO:0000259" key="4">
    <source>
        <dbReference type="Pfam" id="PF24278"/>
    </source>
</evidence>
<proteinExistence type="predicted"/>
<evidence type="ECO:0000256" key="2">
    <source>
        <dbReference type="ARBA" id="ARBA00023163"/>
    </source>
</evidence>
<feature type="domain" description="HTH bat-type" evidence="3">
    <location>
        <begin position="160"/>
        <end position="211"/>
    </location>
</feature>
<dbReference type="PANTHER" id="PTHR34236">
    <property type="entry name" value="DIMETHYL SULFOXIDE REDUCTASE TRANSCRIPTIONAL ACTIVATOR"/>
    <property type="match status" value="1"/>
</dbReference>
<dbReference type="Proteomes" id="UP000296706">
    <property type="component" value="Chromosome"/>
</dbReference>
<dbReference type="InterPro" id="IPR007050">
    <property type="entry name" value="HTH_bacterioopsin"/>
</dbReference>
<gene>
    <name evidence="5" type="ORF">DV733_13550</name>
</gene>
<evidence type="ECO:0000259" key="3">
    <source>
        <dbReference type="Pfam" id="PF04967"/>
    </source>
</evidence>
<dbReference type="STRING" id="1457250.GCA_000755225_01572"/>
<protein>
    <submittedName>
        <fullName evidence="5">Helix-turn-helix domain-containing protein</fullName>
    </submittedName>
</protein>
<dbReference type="SUPFAM" id="SSF88659">
    <property type="entry name" value="Sigma3 and sigma4 domains of RNA polymerase sigma factors"/>
    <property type="match status" value="1"/>
</dbReference>
<dbReference type="InterPro" id="IPR036388">
    <property type="entry name" value="WH-like_DNA-bd_sf"/>
</dbReference>
<dbReference type="PANTHER" id="PTHR34236:SF1">
    <property type="entry name" value="DIMETHYL SULFOXIDE REDUCTASE TRANSCRIPTIONAL ACTIVATOR"/>
    <property type="match status" value="1"/>
</dbReference>
<name>A0A4D6HEI0_9EURY</name>
<evidence type="ECO:0000313" key="6">
    <source>
        <dbReference type="Proteomes" id="UP000296706"/>
    </source>
</evidence>
<reference evidence="5 6" key="1">
    <citation type="journal article" date="2019" name="Nat. Commun.">
        <title>A new type of DNA phosphorothioation-based antiviral system in archaea.</title>
        <authorList>
            <person name="Xiong L."/>
            <person name="Liu S."/>
            <person name="Chen S."/>
            <person name="Xiao Y."/>
            <person name="Zhu B."/>
            <person name="Gao Y."/>
            <person name="Zhang Y."/>
            <person name="Chen B."/>
            <person name="Luo J."/>
            <person name="Deng Z."/>
            <person name="Chen X."/>
            <person name="Wang L."/>
            <person name="Chen S."/>
        </authorList>
    </citation>
    <scope>NUCLEOTIDE SEQUENCE [LARGE SCALE GENOMIC DNA]</scope>
    <source>
        <strain evidence="5 6">CBA1105</strain>
    </source>
</reference>
<dbReference type="InterPro" id="IPR013324">
    <property type="entry name" value="RNA_pol_sigma_r3/r4-like"/>
</dbReference>
<dbReference type="Pfam" id="PF04967">
    <property type="entry name" value="HTH_10"/>
    <property type="match status" value="1"/>
</dbReference>
<dbReference type="KEGG" id="hsn:DV733_13550"/>
<evidence type="ECO:0000313" key="5">
    <source>
        <dbReference type="EMBL" id="QCC52190.1"/>
    </source>
</evidence>
<keyword evidence="6" id="KW-1185">Reference proteome</keyword>
<evidence type="ECO:0000256" key="1">
    <source>
        <dbReference type="ARBA" id="ARBA00023015"/>
    </source>
</evidence>
<dbReference type="EMBL" id="CP031310">
    <property type="protein sequence ID" value="QCC52190.1"/>
    <property type="molecule type" value="Genomic_DNA"/>
</dbReference>
<sequence length="217" mass="24421">MKHVSLTLREPPERRNDMHTFIVETPGYEETALLAWNDSRPDLDVFLFRVVGPIEPYRDAIAEPAFVREYDLTPIDDDSFYAYVENEPRDVDVEFQAAFTDNRVLSVPPIVFDADGSTRARVVGESSALESVVADIPDDIDLTIEEIGEFDAPWRAPATLTDRQRETLEVAFDSGYYDLPRAGSIEQIADRLDVAPSTASNHLRKAERALVAQYLGE</sequence>
<dbReference type="OrthoDB" id="194393at2157"/>
<organism evidence="5 6">
    <name type="scientific">Halapricum salinum</name>
    <dbReference type="NCBI Taxonomy" id="1457250"/>
    <lineage>
        <taxon>Archaea</taxon>
        <taxon>Methanobacteriati</taxon>
        <taxon>Methanobacteriota</taxon>
        <taxon>Stenosarchaea group</taxon>
        <taxon>Halobacteria</taxon>
        <taxon>Halobacteriales</taxon>
        <taxon>Haloarculaceae</taxon>
        <taxon>Halapricum</taxon>
    </lineage>
</organism>
<dbReference type="AlphaFoldDB" id="A0A4D6HEI0"/>
<dbReference type="Pfam" id="PF24278">
    <property type="entry name" value="HVO_0513_N"/>
    <property type="match status" value="1"/>
</dbReference>
<dbReference type="RefSeq" id="WP_049992516.1">
    <property type="nucleotide sequence ID" value="NZ_CP031310.1"/>
</dbReference>
<dbReference type="InterPro" id="IPR056493">
    <property type="entry name" value="HVO_0513_N"/>
</dbReference>
<keyword evidence="2" id="KW-0804">Transcription</keyword>
<dbReference type="Gene3D" id="1.10.10.10">
    <property type="entry name" value="Winged helix-like DNA-binding domain superfamily/Winged helix DNA-binding domain"/>
    <property type="match status" value="1"/>
</dbReference>
<accession>A0A4D6HEI0</accession>